<keyword evidence="2" id="KW-0349">Heme</keyword>
<proteinExistence type="inferred from homology"/>
<accession>A0A7S1PYC3</accession>
<dbReference type="SUPFAM" id="SSF48264">
    <property type="entry name" value="Cytochrome P450"/>
    <property type="match status" value="1"/>
</dbReference>
<evidence type="ECO:0000256" key="3">
    <source>
        <dbReference type="ARBA" id="ARBA00022723"/>
    </source>
</evidence>
<name>A0A7S1PYC3_ALECA</name>
<evidence type="ECO:0008006" key="8">
    <source>
        <dbReference type="Google" id="ProtNLM"/>
    </source>
</evidence>
<dbReference type="GO" id="GO:0020037">
    <property type="term" value="F:heme binding"/>
    <property type="evidence" value="ECO:0007669"/>
    <property type="project" value="InterPro"/>
</dbReference>
<keyword evidence="3" id="KW-0479">Metal-binding</keyword>
<evidence type="ECO:0000256" key="1">
    <source>
        <dbReference type="ARBA" id="ARBA00010617"/>
    </source>
</evidence>
<dbReference type="GO" id="GO:0005506">
    <property type="term" value="F:iron ion binding"/>
    <property type="evidence" value="ECO:0007669"/>
    <property type="project" value="InterPro"/>
</dbReference>
<gene>
    <name evidence="7" type="ORF">ACAT0790_LOCUS11012</name>
</gene>
<dbReference type="GO" id="GO:0016125">
    <property type="term" value="P:sterol metabolic process"/>
    <property type="evidence" value="ECO:0007669"/>
    <property type="project" value="TreeGrafter"/>
</dbReference>
<protein>
    <recommendedName>
        <fullName evidence="8">Cytochrome P450</fullName>
    </recommendedName>
</protein>
<sequence>MQSPVIDVLGVFLPRRLELSWAHCLGILSAGFVCKVLWGQYGILRHDKLPSSDLGWPIIGKTLAVFRMSLEDFGRAVMQGRAVRITNFFFSNVALVSYPVYQRYLHRLELDGELTPAWLTSTATVLGLRSVLVLPGGRGHALHKRLRGKILSSLAPRPTLATLPRLLQLVRAALDALAEETARHGSATFEETAASLASKASTMMITAGLSPELQAAVEEQLDEVFSGLVSLPLDLGRFTAHGRAMIARRKLTSILRELMDCPNLERQNIIRDLAKASEEGAGFSVDEMVDTVFTLLVAGRLTTSEAMPEIFVRLSAGRDWAARVAREPLEFHSVEEDSATLRVVRESLRVRPPAGAYRRVCRDAIDLGEHGRIPPGTPMAVLIGNALKDMGADFDPDRWTPEASRSDFLAFGGPQPHACIGRHLALLELQVFARVLCREYDFVAIEPELVPNPKSPIAKVYKDGLRITITKKKSAS</sequence>
<dbReference type="GO" id="GO:0004497">
    <property type="term" value="F:monooxygenase activity"/>
    <property type="evidence" value="ECO:0007669"/>
    <property type="project" value="UniProtKB-KW"/>
</dbReference>
<evidence type="ECO:0000256" key="2">
    <source>
        <dbReference type="ARBA" id="ARBA00022617"/>
    </source>
</evidence>
<organism evidence="7">
    <name type="scientific">Alexandrium catenella</name>
    <name type="common">Red tide dinoflagellate</name>
    <name type="synonym">Gonyaulax catenella</name>
    <dbReference type="NCBI Taxonomy" id="2925"/>
    <lineage>
        <taxon>Eukaryota</taxon>
        <taxon>Sar</taxon>
        <taxon>Alveolata</taxon>
        <taxon>Dinophyceae</taxon>
        <taxon>Gonyaulacales</taxon>
        <taxon>Pyrocystaceae</taxon>
        <taxon>Alexandrium</taxon>
    </lineage>
</organism>
<reference evidence="7" key="1">
    <citation type="submission" date="2021-01" db="EMBL/GenBank/DDBJ databases">
        <authorList>
            <person name="Corre E."/>
            <person name="Pelletier E."/>
            <person name="Niang G."/>
            <person name="Scheremetjew M."/>
            <person name="Finn R."/>
            <person name="Kale V."/>
            <person name="Holt S."/>
            <person name="Cochrane G."/>
            <person name="Meng A."/>
            <person name="Brown T."/>
            <person name="Cohen L."/>
        </authorList>
    </citation>
    <scope>NUCLEOTIDE SEQUENCE</scope>
    <source>
        <strain evidence="7">OF101</strain>
    </source>
</reference>
<dbReference type="InterPro" id="IPR036396">
    <property type="entry name" value="Cyt_P450_sf"/>
</dbReference>
<evidence type="ECO:0000256" key="5">
    <source>
        <dbReference type="ARBA" id="ARBA00023004"/>
    </source>
</evidence>
<evidence type="ECO:0000256" key="6">
    <source>
        <dbReference type="ARBA" id="ARBA00023033"/>
    </source>
</evidence>
<dbReference type="EMBL" id="HBGE01018404">
    <property type="protein sequence ID" value="CAD9108250.1"/>
    <property type="molecule type" value="Transcribed_RNA"/>
</dbReference>
<comment type="similarity">
    <text evidence="1">Belongs to the cytochrome P450 family.</text>
</comment>
<keyword evidence="6" id="KW-0503">Monooxygenase</keyword>
<evidence type="ECO:0000256" key="4">
    <source>
        <dbReference type="ARBA" id="ARBA00023002"/>
    </source>
</evidence>
<dbReference type="AlphaFoldDB" id="A0A7S1PYC3"/>
<dbReference type="Gene3D" id="1.10.630.10">
    <property type="entry name" value="Cytochrome P450"/>
    <property type="match status" value="1"/>
</dbReference>
<keyword evidence="5" id="KW-0408">Iron</keyword>
<keyword evidence="4" id="KW-0560">Oxidoreductase</keyword>
<dbReference type="PANTHER" id="PTHR24286:SF384">
    <property type="entry name" value="P450, PUTATIVE (EUROFUNG)-RELATED"/>
    <property type="match status" value="1"/>
</dbReference>
<evidence type="ECO:0000313" key="7">
    <source>
        <dbReference type="EMBL" id="CAD9108250.1"/>
    </source>
</evidence>
<dbReference type="InterPro" id="IPR001128">
    <property type="entry name" value="Cyt_P450"/>
</dbReference>
<dbReference type="CDD" id="cd00302">
    <property type="entry name" value="cytochrome_P450"/>
    <property type="match status" value="1"/>
</dbReference>
<dbReference type="PANTHER" id="PTHR24286">
    <property type="entry name" value="CYTOCHROME P450 26"/>
    <property type="match status" value="1"/>
</dbReference>
<dbReference type="Pfam" id="PF00067">
    <property type="entry name" value="p450"/>
    <property type="match status" value="1"/>
</dbReference>
<dbReference type="GO" id="GO:0016705">
    <property type="term" value="F:oxidoreductase activity, acting on paired donors, with incorporation or reduction of molecular oxygen"/>
    <property type="evidence" value="ECO:0007669"/>
    <property type="project" value="InterPro"/>
</dbReference>